<comment type="subcellular location">
    <subcellularLocation>
        <location evidence="10 11">Cytoplasm</location>
    </subcellularLocation>
</comment>
<dbReference type="SUPFAM" id="SSF63418">
    <property type="entry name" value="MurE/MurF N-terminal domain"/>
    <property type="match status" value="1"/>
</dbReference>
<reference evidence="15 16" key="1">
    <citation type="submission" date="2017-04" db="EMBL/GenBank/DDBJ databases">
        <authorList>
            <person name="Afonso C.L."/>
            <person name="Miller P.J."/>
            <person name="Scott M.A."/>
            <person name="Spackman E."/>
            <person name="Goraichik I."/>
            <person name="Dimitrov K.M."/>
            <person name="Suarez D.L."/>
            <person name="Swayne D.E."/>
        </authorList>
    </citation>
    <scope>NUCLEOTIDE SEQUENCE [LARGE SCALE GENOMIC DNA]</scope>
    <source>
        <strain evidence="15 16">11</strain>
    </source>
</reference>
<dbReference type="Gene3D" id="3.40.1190.10">
    <property type="entry name" value="Mur-like, catalytic domain"/>
    <property type="match status" value="1"/>
</dbReference>
<dbReference type="InterPro" id="IPR005863">
    <property type="entry name" value="UDP-N-AcMur_synth"/>
</dbReference>
<dbReference type="UniPathway" id="UPA00219"/>
<keyword evidence="16" id="KW-1185">Reference proteome</keyword>
<organism evidence="15 16">
    <name type="scientific">Paenibacillus aquistagni</name>
    <dbReference type="NCBI Taxonomy" id="1852522"/>
    <lineage>
        <taxon>Bacteria</taxon>
        <taxon>Bacillati</taxon>
        <taxon>Bacillota</taxon>
        <taxon>Bacilli</taxon>
        <taxon>Bacillales</taxon>
        <taxon>Paenibacillaceae</taxon>
        <taxon>Paenibacillus</taxon>
    </lineage>
</organism>
<dbReference type="GO" id="GO:0005524">
    <property type="term" value="F:ATP binding"/>
    <property type="evidence" value="ECO:0007669"/>
    <property type="project" value="UniProtKB-UniRule"/>
</dbReference>
<proteinExistence type="inferred from homology"/>
<keyword evidence="6 10" id="KW-0133">Cell shape</keyword>
<dbReference type="EC" id="6.3.2.10" evidence="10 11"/>
<protein>
    <recommendedName>
        <fullName evidence="10 11">UDP-N-acetylmuramoyl-tripeptide--D-alanyl-D-alanine ligase</fullName>
        <ecNumber evidence="10 11">6.3.2.10</ecNumber>
    </recommendedName>
    <alternativeName>
        <fullName evidence="10">D-alanyl-D-alanine-adding enzyme</fullName>
    </alternativeName>
</protein>
<dbReference type="PANTHER" id="PTHR43024">
    <property type="entry name" value="UDP-N-ACETYLMURAMOYL-TRIPEPTIDE--D-ALANYL-D-ALANINE LIGASE"/>
    <property type="match status" value="1"/>
</dbReference>
<dbReference type="GO" id="GO:0071555">
    <property type="term" value="P:cell wall organization"/>
    <property type="evidence" value="ECO:0007669"/>
    <property type="project" value="UniProtKB-KW"/>
</dbReference>
<dbReference type="OrthoDB" id="9801978at2"/>
<dbReference type="InterPro" id="IPR004101">
    <property type="entry name" value="Mur_ligase_C"/>
</dbReference>
<dbReference type="GO" id="GO:0009252">
    <property type="term" value="P:peptidoglycan biosynthetic process"/>
    <property type="evidence" value="ECO:0007669"/>
    <property type="project" value="UniProtKB-UniRule"/>
</dbReference>
<evidence type="ECO:0000256" key="2">
    <source>
        <dbReference type="ARBA" id="ARBA00022598"/>
    </source>
</evidence>
<keyword evidence="9 10" id="KW-0961">Cell wall biogenesis/degradation</keyword>
<dbReference type="RefSeq" id="WP_085492669.1">
    <property type="nucleotide sequence ID" value="NZ_FXAZ01000001.1"/>
</dbReference>
<dbReference type="STRING" id="1852522.SAMN06295960_0393"/>
<dbReference type="EMBL" id="FXAZ01000001">
    <property type="protein sequence ID" value="SMG13364.1"/>
    <property type="molecule type" value="Genomic_DNA"/>
</dbReference>
<dbReference type="GO" id="GO:0008766">
    <property type="term" value="F:UDP-N-acetylmuramoylalanyl-D-glutamyl-2,6-diaminopimelate-D-alanyl-D-alanine ligase activity"/>
    <property type="evidence" value="ECO:0007669"/>
    <property type="project" value="RHEA"/>
</dbReference>
<comment type="function">
    <text evidence="10 11">Involved in cell wall formation. Catalyzes the final step in the synthesis of UDP-N-acetylmuramoyl-pentapeptide, the precursor of murein.</text>
</comment>
<name>A0A1X7IGF9_9BACL</name>
<dbReference type="GO" id="GO:0051301">
    <property type="term" value="P:cell division"/>
    <property type="evidence" value="ECO:0007669"/>
    <property type="project" value="UniProtKB-KW"/>
</dbReference>
<dbReference type="Pfam" id="PF01225">
    <property type="entry name" value="Mur_ligase"/>
    <property type="match status" value="1"/>
</dbReference>
<dbReference type="AlphaFoldDB" id="A0A1X7IGF9"/>
<evidence type="ECO:0000256" key="8">
    <source>
        <dbReference type="ARBA" id="ARBA00023306"/>
    </source>
</evidence>
<feature type="binding site" evidence="10">
    <location>
        <begin position="113"/>
        <end position="119"/>
    </location>
    <ligand>
        <name>ATP</name>
        <dbReference type="ChEBI" id="CHEBI:30616"/>
    </ligand>
</feature>
<feature type="domain" description="Mur ligase N-terminal catalytic" evidence="12">
    <location>
        <begin position="27"/>
        <end position="100"/>
    </location>
</feature>
<dbReference type="PANTHER" id="PTHR43024:SF1">
    <property type="entry name" value="UDP-N-ACETYLMURAMOYL-TRIPEPTIDE--D-ALANYL-D-ALANINE LIGASE"/>
    <property type="match status" value="1"/>
</dbReference>
<dbReference type="Gene3D" id="3.90.190.20">
    <property type="entry name" value="Mur ligase, C-terminal domain"/>
    <property type="match status" value="1"/>
</dbReference>
<dbReference type="InterPro" id="IPR000713">
    <property type="entry name" value="Mur_ligase_N"/>
</dbReference>
<keyword evidence="4 10" id="KW-0547">Nucleotide-binding</keyword>
<keyword evidence="7 10" id="KW-0573">Peptidoglycan synthesis</keyword>
<evidence type="ECO:0000256" key="6">
    <source>
        <dbReference type="ARBA" id="ARBA00022960"/>
    </source>
</evidence>
<evidence type="ECO:0000256" key="9">
    <source>
        <dbReference type="ARBA" id="ARBA00023316"/>
    </source>
</evidence>
<evidence type="ECO:0000256" key="10">
    <source>
        <dbReference type="HAMAP-Rule" id="MF_02019"/>
    </source>
</evidence>
<comment type="similarity">
    <text evidence="10">Belongs to the MurCDEF family. MurF subfamily.</text>
</comment>
<comment type="pathway">
    <text evidence="10 11">Cell wall biogenesis; peptidoglycan biosynthesis.</text>
</comment>
<evidence type="ECO:0000256" key="5">
    <source>
        <dbReference type="ARBA" id="ARBA00022840"/>
    </source>
</evidence>
<keyword evidence="8 10" id="KW-0131">Cell cycle</keyword>
<dbReference type="InterPro" id="IPR013221">
    <property type="entry name" value="Mur_ligase_cen"/>
</dbReference>
<accession>A0A1X7IGF9</accession>
<dbReference type="GO" id="GO:0008360">
    <property type="term" value="P:regulation of cell shape"/>
    <property type="evidence" value="ECO:0007669"/>
    <property type="project" value="UniProtKB-KW"/>
</dbReference>
<feature type="domain" description="Mur ligase central" evidence="14">
    <location>
        <begin position="111"/>
        <end position="303"/>
    </location>
</feature>
<evidence type="ECO:0000256" key="11">
    <source>
        <dbReference type="RuleBase" id="RU004136"/>
    </source>
</evidence>
<evidence type="ECO:0000259" key="14">
    <source>
        <dbReference type="Pfam" id="PF08245"/>
    </source>
</evidence>
<evidence type="ECO:0000259" key="13">
    <source>
        <dbReference type="Pfam" id="PF02875"/>
    </source>
</evidence>
<dbReference type="InterPro" id="IPR035911">
    <property type="entry name" value="MurE/MurF_N"/>
</dbReference>
<evidence type="ECO:0000313" key="15">
    <source>
        <dbReference type="EMBL" id="SMG13364.1"/>
    </source>
</evidence>
<keyword evidence="3 10" id="KW-0132">Cell division</keyword>
<evidence type="ECO:0000256" key="3">
    <source>
        <dbReference type="ARBA" id="ARBA00022618"/>
    </source>
</evidence>
<dbReference type="HAMAP" id="MF_02019">
    <property type="entry name" value="MurF"/>
    <property type="match status" value="1"/>
</dbReference>
<evidence type="ECO:0000313" key="16">
    <source>
        <dbReference type="Proteomes" id="UP000193834"/>
    </source>
</evidence>
<keyword evidence="5 10" id="KW-0067">ATP-binding</keyword>
<dbReference type="Proteomes" id="UP000193834">
    <property type="component" value="Unassembled WGS sequence"/>
</dbReference>
<sequence length="467" mass="50566">MIETNLQGIASMCGGELLPNQDEKLLIAGVSTDSRQIVQGGLFVPLVGDRFDGHAYVEQAIADGAHAALWQQDHPLPKTSLPLILVEDTLEALQQLASSYIRTLPVKVVAVTGSNGKTTTKDLIASVLSRTFRVHKTDGNFNNHIGLPLTVLRMPKDTDIAVLEMGMSSRGEIELLTKLVHPDVAVITNVGEAHLLQLGSREEIARAKMEIISGLKPDGILICHGDEPLLAQVFQEEQTEKPERMSVVTFGFGVQCDYRPEGIMQHEDGMSFTVANETLGTNVYSIPLLGKHNVLNSLAALAVGRLFRVPEPMISAAMSSASISGMRIEKTITKDGWILLNDAYNASPTAMKAALDVLASVRGGKRIAILGDMLELGPREEELHEEVGSGILPDTLDVLLTYGKLGASIAKGALHQLASEAVHSFQDKNELRDYLQSLVNPGDTVLLKASRGMKLEEIVEPWISTKH</sequence>
<comment type="catalytic activity">
    <reaction evidence="10 11">
        <text>D-alanyl-D-alanine + UDP-N-acetyl-alpha-D-muramoyl-L-alanyl-gamma-D-glutamyl-meso-2,6-diaminopimelate + ATP = UDP-N-acetyl-alpha-D-muramoyl-L-alanyl-gamma-D-glutamyl-meso-2,6-diaminopimeloyl-D-alanyl-D-alanine + ADP + phosphate + H(+)</text>
        <dbReference type="Rhea" id="RHEA:28374"/>
        <dbReference type="ChEBI" id="CHEBI:15378"/>
        <dbReference type="ChEBI" id="CHEBI:30616"/>
        <dbReference type="ChEBI" id="CHEBI:43474"/>
        <dbReference type="ChEBI" id="CHEBI:57822"/>
        <dbReference type="ChEBI" id="CHEBI:61386"/>
        <dbReference type="ChEBI" id="CHEBI:83905"/>
        <dbReference type="ChEBI" id="CHEBI:456216"/>
        <dbReference type="EC" id="6.3.2.10"/>
    </reaction>
</comment>
<dbReference type="GO" id="GO:0005737">
    <property type="term" value="C:cytoplasm"/>
    <property type="evidence" value="ECO:0007669"/>
    <property type="project" value="UniProtKB-SubCell"/>
</dbReference>
<dbReference type="InterPro" id="IPR036565">
    <property type="entry name" value="Mur-like_cat_sf"/>
</dbReference>
<dbReference type="GO" id="GO:0047480">
    <property type="term" value="F:UDP-N-acetylmuramoyl-tripeptide-D-alanyl-D-alanine ligase activity"/>
    <property type="evidence" value="ECO:0007669"/>
    <property type="project" value="UniProtKB-UniRule"/>
</dbReference>
<dbReference type="InterPro" id="IPR036615">
    <property type="entry name" value="Mur_ligase_C_dom_sf"/>
</dbReference>
<dbReference type="Pfam" id="PF02875">
    <property type="entry name" value="Mur_ligase_C"/>
    <property type="match status" value="1"/>
</dbReference>
<dbReference type="SUPFAM" id="SSF53623">
    <property type="entry name" value="MurD-like peptide ligases, catalytic domain"/>
    <property type="match status" value="1"/>
</dbReference>
<feature type="domain" description="Mur ligase C-terminal" evidence="13">
    <location>
        <begin position="327"/>
        <end position="451"/>
    </location>
</feature>
<dbReference type="Pfam" id="PF08245">
    <property type="entry name" value="Mur_ligase_M"/>
    <property type="match status" value="1"/>
</dbReference>
<evidence type="ECO:0000256" key="4">
    <source>
        <dbReference type="ARBA" id="ARBA00022741"/>
    </source>
</evidence>
<dbReference type="InterPro" id="IPR051046">
    <property type="entry name" value="MurCDEF_CellWall_CoF430Synth"/>
</dbReference>
<keyword evidence="2 10" id="KW-0436">Ligase</keyword>
<evidence type="ECO:0000256" key="1">
    <source>
        <dbReference type="ARBA" id="ARBA00022490"/>
    </source>
</evidence>
<gene>
    <name evidence="10" type="primary">murF</name>
    <name evidence="15" type="ORF">SAMN06295960_0393</name>
</gene>
<evidence type="ECO:0000256" key="7">
    <source>
        <dbReference type="ARBA" id="ARBA00022984"/>
    </source>
</evidence>
<dbReference type="Gene3D" id="3.40.1390.10">
    <property type="entry name" value="MurE/MurF, N-terminal domain"/>
    <property type="match status" value="1"/>
</dbReference>
<dbReference type="SUPFAM" id="SSF53244">
    <property type="entry name" value="MurD-like peptide ligases, peptide-binding domain"/>
    <property type="match status" value="1"/>
</dbReference>
<dbReference type="NCBIfam" id="TIGR01143">
    <property type="entry name" value="murF"/>
    <property type="match status" value="1"/>
</dbReference>
<evidence type="ECO:0000259" key="12">
    <source>
        <dbReference type="Pfam" id="PF01225"/>
    </source>
</evidence>
<keyword evidence="1 10" id="KW-0963">Cytoplasm</keyword>